<keyword evidence="2" id="KW-1185">Reference proteome</keyword>
<sequence>MPEGLPDDLTPADTCNVHDREQFIPGLRRNPNQIMPLRLVCDEKPAVPNMNSTKNDWCSAESGGSQ</sequence>
<gene>
    <name evidence="1" type="ORF">TNIN_390741</name>
</gene>
<evidence type="ECO:0000313" key="1">
    <source>
        <dbReference type="EMBL" id="GFY37555.1"/>
    </source>
</evidence>
<proteinExistence type="predicted"/>
<protein>
    <submittedName>
        <fullName evidence="1">Uncharacterized protein</fullName>
    </submittedName>
</protein>
<dbReference type="Proteomes" id="UP000886998">
    <property type="component" value="Unassembled WGS sequence"/>
</dbReference>
<accession>A0A8X6WMR5</accession>
<reference evidence="1" key="1">
    <citation type="submission" date="2020-08" db="EMBL/GenBank/DDBJ databases">
        <title>Multicomponent nature underlies the extraordinary mechanical properties of spider dragline silk.</title>
        <authorList>
            <person name="Kono N."/>
            <person name="Nakamura H."/>
            <person name="Mori M."/>
            <person name="Yoshida Y."/>
            <person name="Ohtoshi R."/>
            <person name="Malay A.D."/>
            <person name="Moran D.A.P."/>
            <person name="Tomita M."/>
            <person name="Numata K."/>
            <person name="Arakawa K."/>
        </authorList>
    </citation>
    <scope>NUCLEOTIDE SEQUENCE</scope>
</reference>
<dbReference type="AlphaFoldDB" id="A0A8X6WMR5"/>
<dbReference type="EMBL" id="BMAV01000356">
    <property type="protein sequence ID" value="GFY37555.1"/>
    <property type="molecule type" value="Genomic_DNA"/>
</dbReference>
<comment type="caution">
    <text evidence="1">The sequence shown here is derived from an EMBL/GenBank/DDBJ whole genome shotgun (WGS) entry which is preliminary data.</text>
</comment>
<name>A0A8X6WMR5_9ARAC</name>
<evidence type="ECO:0000313" key="2">
    <source>
        <dbReference type="Proteomes" id="UP000886998"/>
    </source>
</evidence>
<organism evidence="1 2">
    <name type="scientific">Trichonephila inaurata madagascariensis</name>
    <dbReference type="NCBI Taxonomy" id="2747483"/>
    <lineage>
        <taxon>Eukaryota</taxon>
        <taxon>Metazoa</taxon>
        <taxon>Ecdysozoa</taxon>
        <taxon>Arthropoda</taxon>
        <taxon>Chelicerata</taxon>
        <taxon>Arachnida</taxon>
        <taxon>Araneae</taxon>
        <taxon>Araneomorphae</taxon>
        <taxon>Entelegynae</taxon>
        <taxon>Araneoidea</taxon>
        <taxon>Nephilidae</taxon>
        <taxon>Trichonephila</taxon>
        <taxon>Trichonephila inaurata</taxon>
    </lineage>
</organism>